<dbReference type="EMBL" id="JBHTKI010000017">
    <property type="protein sequence ID" value="MFD1032067.1"/>
    <property type="molecule type" value="Genomic_DNA"/>
</dbReference>
<sequence>MNSDKKGAADSLQLIEKGIWKPIFRKTASKAVSDACEDIAFATKCVALQEHDFKAAPASLR</sequence>
<organism evidence="1 2">
    <name type="scientific">Metaplanococcus flavidus</name>
    <dbReference type="NCBI Taxonomy" id="569883"/>
    <lineage>
        <taxon>Bacteria</taxon>
        <taxon>Bacillati</taxon>
        <taxon>Bacillota</taxon>
        <taxon>Bacilli</taxon>
        <taxon>Bacillales</taxon>
        <taxon>Caryophanaceae</taxon>
        <taxon>Metaplanococcus</taxon>
    </lineage>
</organism>
<comment type="caution">
    <text evidence="1">The sequence shown here is derived from an EMBL/GenBank/DDBJ whole genome shotgun (WGS) entry which is preliminary data.</text>
</comment>
<accession>A0ABW3LD66</accession>
<keyword evidence="2" id="KW-1185">Reference proteome</keyword>
<evidence type="ECO:0000313" key="1">
    <source>
        <dbReference type="EMBL" id="MFD1032067.1"/>
    </source>
</evidence>
<proteinExistence type="predicted"/>
<evidence type="ECO:0000313" key="2">
    <source>
        <dbReference type="Proteomes" id="UP001597109"/>
    </source>
</evidence>
<dbReference type="Proteomes" id="UP001597109">
    <property type="component" value="Unassembled WGS sequence"/>
</dbReference>
<name>A0ABW3LD66_9BACL</name>
<protein>
    <submittedName>
        <fullName evidence="1">Uncharacterized protein</fullName>
    </submittedName>
</protein>
<reference evidence="2" key="1">
    <citation type="journal article" date="2019" name="Int. J. Syst. Evol. Microbiol.">
        <title>The Global Catalogue of Microorganisms (GCM) 10K type strain sequencing project: providing services to taxonomists for standard genome sequencing and annotation.</title>
        <authorList>
            <consortium name="The Broad Institute Genomics Platform"/>
            <consortium name="The Broad Institute Genome Sequencing Center for Infectious Disease"/>
            <person name="Wu L."/>
            <person name="Ma J."/>
        </authorList>
    </citation>
    <scope>NUCLEOTIDE SEQUENCE [LARGE SCALE GENOMIC DNA]</scope>
    <source>
        <strain evidence="2">CCUG 56756</strain>
    </source>
</reference>
<dbReference type="RefSeq" id="WP_144841018.1">
    <property type="nucleotide sequence ID" value="NZ_JBHTKI010000017.1"/>
</dbReference>
<gene>
    <name evidence="1" type="ORF">ACFQ1X_11560</name>
</gene>